<dbReference type="AlphaFoldDB" id="B3R080"/>
<name>B3R080_PHYMT</name>
<dbReference type="EMBL" id="CU469464">
    <property type="protein sequence ID" value="CAP18244.1"/>
    <property type="molecule type" value="Genomic_DNA"/>
</dbReference>
<evidence type="ECO:0000313" key="2">
    <source>
        <dbReference type="Proteomes" id="UP000002020"/>
    </source>
</evidence>
<accession>B3R080</accession>
<protein>
    <submittedName>
        <fullName evidence="1">Uncharacterized protein</fullName>
    </submittedName>
</protein>
<organism evidence="2">
    <name type="scientific">Phytoplasma mali (strain AT)</name>
    <dbReference type="NCBI Taxonomy" id="482235"/>
    <lineage>
        <taxon>Bacteria</taxon>
        <taxon>Bacillati</taxon>
        <taxon>Mycoplasmatota</taxon>
        <taxon>Mollicutes</taxon>
        <taxon>Acholeplasmatales</taxon>
        <taxon>Acholeplasmataceae</taxon>
        <taxon>Candidatus Phytoplasma</taxon>
        <taxon>16SrX (Apple proliferation group)</taxon>
    </lineage>
</organism>
<evidence type="ECO:0000313" key="1">
    <source>
        <dbReference type="EMBL" id="CAP18244.1"/>
    </source>
</evidence>
<dbReference type="KEGG" id="pml:ATP_00057"/>
<gene>
    <name evidence="1" type="ordered locus">ATP_00057</name>
</gene>
<dbReference type="HOGENOM" id="CLU_2875890_0_0_14"/>
<proteinExistence type="predicted"/>
<dbReference type="Proteomes" id="UP000002020">
    <property type="component" value="Chromosome"/>
</dbReference>
<keyword evidence="2" id="KW-1185">Reference proteome</keyword>
<reference evidence="1 2" key="1">
    <citation type="journal article" date="2008" name="BMC Genomics">
        <title>The linear chromosome of the plant-pathogenic mycoplasma 'Candidatus Phytoplasma mali'.</title>
        <authorList>
            <person name="Kube M."/>
            <person name="Schneider B."/>
            <person name="Kuhl H."/>
            <person name="Dandekar T."/>
            <person name="Heitmann K."/>
            <person name="Migdoll A.M."/>
            <person name="Reinhardt R."/>
            <person name="Seemueller E."/>
        </authorList>
    </citation>
    <scope>NUCLEOTIDE SEQUENCE [LARGE SCALE GENOMIC DNA]</scope>
    <source>
        <strain evidence="1 2">AT</strain>
    </source>
</reference>
<sequence length="63" mass="7447">MFLTGKQVGFFKKNNGKKQNKVFLTDKQVKYFDTIVNKQKQYSQQQANQKQINQANQKFSTEN</sequence>